<keyword evidence="10" id="KW-1185">Reference proteome</keyword>
<dbReference type="GO" id="GO:0017057">
    <property type="term" value="F:6-phosphogluconolactonase activity"/>
    <property type="evidence" value="ECO:0007669"/>
    <property type="project" value="UniProtKB-EC"/>
</dbReference>
<evidence type="ECO:0000256" key="4">
    <source>
        <dbReference type="ARBA" id="ARBA00010662"/>
    </source>
</evidence>
<dbReference type="InterPro" id="IPR005900">
    <property type="entry name" value="6-phosphogluconolactonase_DevB"/>
</dbReference>
<evidence type="ECO:0000313" key="9">
    <source>
        <dbReference type="EMBL" id="MFC3143665.1"/>
    </source>
</evidence>
<keyword evidence="7 9" id="KW-0378">Hydrolase</keyword>
<accession>A0ABV7GTY8</accession>
<evidence type="ECO:0000313" key="10">
    <source>
        <dbReference type="Proteomes" id="UP001595632"/>
    </source>
</evidence>
<dbReference type="RefSeq" id="WP_275630944.1">
    <property type="nucleotide sequence ID" value="NZ_JARGYD010000001.1"/>
</dbReference>
<comment type="caution">
    <text evidence="9">The sequence shown here is derived from an EMBL/GenBank/DDBJ whole genome shotgun (WGS) entry which is preliminary data.</text>
</comment>
<comment type="similarity">
    <text evidence="4 7">Belongs to the glucosamine/galactosamine-6-phosphate isomerase family. 6-phosphogluconolactonase subfamily.</text>
</comment>
<comment type="function">
    <text evidence="2 7">Hydrolysis of 6-phosphogluconolactone to 6-phosphogluconate.</text>
</comment>
<dbReference type="NCBIfam" id="TIGR01198">
    <property type="entry name" value="pgl"/>
    <property type="match status" value="1"/>
</dbReference>
<evidence type="ECO:0000256" key="1">
    <source>
        <dbReference type="ARBA" id="ARBA00000832"/>
    </source>
</evidence>
<dbReference type="InterPro" id="IPR006148">
    <property type="entry name" value="Glc/Gal-6P_isomerase"/>
</dbReference>
<evidence type="ECO:0000256" key="6">
    <source>
        <dbReference type="ARBA" id="ARBA00020337"/>
    </source>
</evidence>
<dbReference type="EC" id="3.1.1.31" evidence="5 7"/>
<evidence type="ECO:0000256" key="5">
    <source>
        <dbReference type="ARBA" id="ARBA00013198"/>
    </source>
</evidence>
<dbReference type="Gene3D" id="3.40.50.1360">
    <property type="match status" value="1"/>
</dbReference>
<dbReference type="Proteomes" id="UP001595632">
    <property type="component" value="Unassembled WGS sequence"/>
</dbReference>
<dbReference type="Pfam" id="PF01182">
    <property type="entry name" value="Glucosamine_iso"/>
    <property type="match status" value="1"/>
</dbReference>
<evidence type="ECO:0000259" key="8">
    <source>
        <dbReference type="Pfam" id="PF01182"/>
    </source>
</evidence>
<dbReference type="InterPro" id="IPR039104">
    <property type="entry name" value="6PGL"/>
</dbReference>
<proteinExistence type="inferred from homology"/>
<evidence type="ECO:0000256" key="2">
    <source>
        <dbReference type="ARBA" id="ARBA00002681"/>
    </source>
</evidence>
<gene>
    <name evidence="7 9" type="primary">pgl</name>
    <name evidence="9" type="ORF">ACFOGP_13160</name>
</gene>
<dbReference type="CDD" id="cd01400">
    <property type="entry name" value="6PGL"/>
    <property type="match status" value="1"/>
</dbReference>
<organism evidence="9 10">
    <name type="scientific">Psychromarinibacter halotolerans</name>
    <dbReference type="NCBI Taxonomy" id="1775175"/>
    <lineage>
        <taxon>Bacteria</taxon>
        <taxon>Pseudomonadati</taxon>
        <taxon>Pseudomonadota</taxon>
        <taxon>Alphaproteobacteria</taxon>
        <taxon>Rhodobacterales</taxon>
        <taxon>Paracoccaceae</taxon>
        <taxon>Psychromarinibacter</taxon>
    </lineage>
</organism>
<name>A0ABV7GTY8_9RHOB</name>
<evidence type="ECO:0000256" key="7">
    <source>
        <dbReference type="RuleBase" id="RU365095"/>
    </source>
</evidence>
<comment type="pathway">
    <text evidence="3 7">Carbohydrate degradation; pentose phosphate pathway; D-ribulose 5-phosphate from D-glucose 6-phosphate (oxidative stage): step 2/3.</text>
</comment>
<evidence type="ECO:0000256" key="3">
    <source>
        <dbReference type="ARBA" id="ARBA00004961"/>
    </source>
</evidence>
<protein>
    <recommendedName>
        <fullName evidence="6 7">6-phosphogluconolactonase</fullName>
        <shortName evidence="7">6PGL</shortName>
        <ecNumber evidence="5 7">3.1.1.31</ecNumber>
    </recommendedName>
</protein>
<dbReference type="SUPFAM" id="SSF100950">
    <property type="entry name" value="NagB/RpiA/CoA transferase-like"/>
    <property type="match status" value="1"/>
</dbReference>
<sequence length="224" mass="24382">MNFVEYADREMMMIDLANKLAGELNSHLMHEDTATLAVPGGTTPGPIFDDLCAARLDWGRVKVMLTDERWVPGDSPRSNTKLIRERLLVSRASSATYVPLYADAPEPEDKLDALRDSVAGALPITVLLLGMGDDMHTASLFPHGDGLAEALASDAPVLLPVRTPDQPEARVTLSARVLKDAMSTHIVITGAKKREALERARKERDPMAAPVISILPEATVHWAE</sequence>
<dbReference type="InterPro" id="IPR037171">
    <property type="entry name" value="NagB/RpiA_transferase-like"/>
</dbReference>
<comment type="catalytic activity">
    <reaction evidence="1 7">
        <text>6-phospho-D-glucono-1,5-lactone + H2O = 6-phospho-D-gluconate + H(+)</text>
        <dbReference type="Rhea" id="RHEA:12556"/>
        <dbReference type="ChEBI" id="CHEBI:15377"/>
        <dbReference type="ChEBI" id="CHEBI:15378"/>
        <dbReference type="ChEBI" id="CHEBI:57955"/>
        <dbReference type="ChEBI" id="CHEBI:58759"/>
        <dbReference type="EC" id="3.1.1.31"/>
    </reaction>
</comment>
<feature type="domain" description="Glucosamine/galactosamine-6-phosphate isomerase" evidence="8">
    <location>
        <begin position="8"/>
        <end position="221"/>
    </location>
</feature>
<dbReference type="PANTHER" id="PTHR11054:SF0">
    <property type="entry name" value="6-PHOSPHOGLUCONOLACTONASE"/>
    <property type="match status" value="1"/>
</dbReference>
<dbReference type="PANTHER" id="PTHR11054">
    <property type="entry name" value="6-PHOSPHOGLUCONOLACTONASE"/>
    <property type="match status" value="1"/>
</dbReference>
<dbReference type="EMBL" id="JBHRTB010000010">
    <property type="protein sequence ID" value="MFC3143665.1"/>
    <property type="molecule type" value="Genomic_DNA"/>
</dbReference>
<reference evidence="10" key="1">
    <citation type="journal article" date="2019" name="Int. J. Syst. Evol. Microbiol.">
        <title>The Global Catalogue of Microorganisms (GCM) 10K type strain sequencing project: providing services to taxonomists for standard genome sequencing and annotation.</title>
        <authorList>
            <consortium name="The Broad Institute Genomics Platform"/>
            <consortium name="The Broad Institute Genome Sequencing Center for Infectious Disease"/>
            <person name="Wu L."/>
            <person name="Ma J."/>
        </authorList>
    </citation>
    <scope>NUCLEOTIDE SEQUENCE [LARGE SCALE GENOMIC DNA]</scope>
    <source>
        <strain evidence="10">KCTC 52366</strain>
    </source>
</reference>